<dbReference type="Proteomes" id="UP000676409">
    <property type="component" value="Chromosome"/>
</dbReference>
<dbReference type="KEGG" id="caul:KCG34_10305"/>
<dbReference type="InterPro" id="IPR050624">
    <property type="entry name" value="HTH-type_Tx_Regulator"/>
</dbReference>
<sequence length="190" mass="20163">MSAAEQLLSVRPAEAVNVDEIAALADVAKGTFYNYFTDKDALVREVEEAVREELEQRIAQTNDGIEDCAERVARAFAAMLNWALADPTKARTLLRMTPHFADPNAPSNSGVRGDVHAGVAAGRFTGIADEAGIVLVLSVLTGGVNRALDLVQKKKVRVLGESLAQALLVALGLPRGDAEAVASRAMALVR</sequence>
<dbReference type="InterPro" id="IPR049513">
    <property type="entry name" value="TetR_C_40"/>
</dbReference>
<evidence type="ECO:0000256" key="2">
    <source>
        <dbReference type="PROSITE-ProRule" id="PRU00335"/>
    </source>
</evidence>
<proteinExistence type="predicted"/>
<reference evidence="4" key="1">
    <citation type="submission" date="2021-04" db="EMBL/GenBank/DDBJ databases">
        <title>The complete genome sequence of Caulobacter sp. S6.</title>
        <authorList>
            <person name="Tang Y."/>
            <person name="Ouyang W."/>
            <person name="Liu Q."/>
            <person name="Huang B."/>
            <person name="Guo Z."/>
            <person name="Lei P."/>
        </authorList>
    </citation>
    <scope>NUCLEOTIDE SEQUENCE</scope>
    <source>
        <strain evidence="4">S6</strain>
    </source>
</reference>
<dbReference type="PANTHER" id="PTHR43479">
    <property type="entry name" value="ACREF/ENVCD OPERON REPRESSOR-RELATED"/>
    <property type="match status" value="1"/>
</dbReference>
<keyword evidence="5" id="KW-1185">Reference proteome</keyword>
<gene>
    <name evidence="4" type="ORF">KCG34_10305</name>
</gene>
<dbReference type="PROSITE" id="PS50977">
    <property type="entry name" value="HTH_TETR_2"/>
    <property type="match status" value="1"/>
</dbReference>
<accession>A0A975G311</accession>
<dbReference type="GO" id="GO:0003677">
    <property type="term" value="F:DNA binding"/>
    <property type="evidence" value="ECO:0007669"/>
    <property type="project" value="UniProtKB-UniRule"/>
</dbReference>
<dbReference type="SUPFAM" id="SSF46689">
    <property type="entry name" value="Homeodomain-like"/>
    <property type="match status" value="1"/>
</dbReference>
<dbReference type="InterPro" id="IPR009057">
    <property type="entry name" value="Homeodomain-like_sf"/>
</dbReference>
<feature type="DNA-binding region" description="H-T-H motif" evidence="2">
    <location>
        <begin position="17"/>
        <end position="36"/>
    </location>
</feature>
<feature type="domain" description="HTH tetR-type" evidence="3">
    <location>
        <begin position="1"/>
        <end position="54"/>
    </location>
</feature>
<name>A0A975G311_9CAUL</name>
<keyword evidence="1 2" id="KW-0238">DNA-binding</keyword>
<evidence type="ECO:0000313" key="5">
    <source>
        <dbReference type="Proteomes" id="UP000676409"/>
    </source>
</evidence>
<dbReference type="PANTHER" id="PTHR43479:SF11">
    <property type="entry name" value="ACREF_ENVCD OPERON REPRESSOR-RELATED"/>
    <property type="match status" value="1"/>
</dbReference>
<dbReference type="AlphaFoldDB" id="A0A975G311"/>
<dbReference type="Pfam" id="PF00440">
    <property type="entry name" value="TetR_N"/>
    <property type="match status" value="1"/>
</dbReference>
<dbReference type="RefSeq" id="WP_211940266.1">
    <property type="nucleotide sequence ID" value="NZ_CP073078.1"/>
</dbReference>
<dbReference type="Pfam" id="PF21306">
    <property type="entry name" value="TetR_C_40"/>
    <property type="match status" value="1"/>
</dbReference>
<evidence type="ECO:0000256" key="1">
    <source>
        <dbReference type="ARBA" id="ARBA00023125"/>
    </source>
</evidence>
<dbReference type="EMBL" id="CP073078">
    <property type="protein sequence ID" value="QUD90215.1"/>
    <property type="molecule type" value="Genomic_DNA"/>
</dbReference>
<evidence type="ECO:0000313" key="4">
    <source>
        <dbReference type="EMBL" id="QUD90215.1"/>
    </source>
</evidence>
<organism evidence="4 5">
    <name type="scientific">Phenylobacterium montanum</name>
    <dbReference type="NCBI Taxonomy" id="2823693"/>
    <lineage>
        <taxon>Bacteria</taxon>
        <taxon>Pseudomonadati</taxon>
        <taxon>Pseudomonadota</taxon>
        <taxon>Alphaproteobacteria</taxon>
        <taxon>Caulobacterales</taxon>
        <taxon>Caulobacteraceae</taxon>
        <taxon>Phenylobacterium</taxon>
    </lineage>
</organism>
<dbReference type="Gene3D" id="1.10.357.10">
    <property type="entry name" value="Tetracycline Repressor, domain 2"/>
    <property type="match status" value="1"/>
</dbReference>
<protein>
    <submittedName>
        <fullName evidence="4">Helix-turn-helix transcriptional regulator</fullName>
    </submittedName>
</protein>
<dbReference type="InterPro" id="IPR001647">
    <property type="entry name" value="HTH_TetR"/>
</dbReference>
<evidence type="ECO:0000259" key="3">
    <source>
        <dbReference type="PROSITE" id="PS50977"/>
    </source>
</evidence>